<reference evidence="13 14" key="1">
    <citation type="submission" date="2024-01" db="EMBL/GenBank/DDBJ databases">
        <title>The genome of the rayed Mediterranean limpet Patella caerulea (Linnaeus, 1758).</title>
        <authorList>
            <person name="Anh-Thu Weber A."/>
            <person name="Halstead-Nussloch G."/>
        </authorList>
    </citation>
    <scope>NUCLEOTIDE SEQUENCE [LARGE SCALE GENOMIC DNA]</scope>
    <source>
        <strain evidence="13">AATW-2023a</strain>
        <tissue evidence="13">Whole specimen</tissue>
    </source>
</reference>
<dbReference type="PANTHER" id="PTHR11690:SF300">
    <property type="entry name" value="PICKPOCKET PROTEIN 19"/>
    <property type="match status" value="1"/>
</dbReference>
<evidence type="ECO:0000313" key="14">
    <source>
        <dbReference type="Proteomes" id="UP001347796"/>
    </source>
</evidence>
<keyword evidence="4 11" id="KW-0812">Transmembrane</keyword>
<keyword evidence="10 11" id="KW-0407">Ion channel</keyword>
<accession>A0AAN8Q1J4</accession>
<dbReference type="AlphaFoldDB" id="A0AAN8Q1J4"/>
<evidence type="ECO:0000256" key="8">
    <source>
        <dbReference type="ARBA" id="ARBA00023136"/>
    </source>
</evidence>
<comment type="similarity">
    <text evidence="11">Belongs to the amiloride-sensitive sodium channel (TC 1.A.6) family.</text>
</comment>
<evidence type="ECO:0000256" key="5">
    <source>
        <dbReference type="ARBA" id="ARBA00022989"/>
    </source>
</evidence>
<evidence type="ECO:0000256" key="2">
    <source>
        <dbReference type="ARBA" id="ARBA00022448"/>
    </source>
</evidence>
<comment type="caution">
    <text evidence="13">The sequence shown here is derived from an EMBL/GenBank/DDBJ whole genome shotgun (WGS) entry which is preliminary data.</text>
</comment>
<evidence type="ECO:0000313" key="13">
    <source>
        <dbReference type="EMBL" id="KAK6194921.1"/>
    </source>
</evidence>
<keyword evidence="3 11" id="KW-0894">Sodium channel</keyword>
<evidence type="ECO:0000256" key="10">
    <source>
        <dbReference type="ARBA" id="ARBA00023303"/>
    </source>
</evidence>
<evidence type="ECO:0000256" key="3">
    <source>
        <dbReference type="ARBA" id="ARBA00022461"/>
    </source>
</evidence>
<keyword evidence="9 11" id="KW-0739">Sodium transport</keyword>
<dbReference type="Proteomes" id="UP001347796">
    <property type="component" value="Unassembled WGS sequence"/>
</dbReference>
<dbReference type="Gene3D" id="1.10.287.770">
    <property type="entry name" value="YojJ-like"/>
    <property type="match status" value="1"/>
</dbReference>
<comment type="subcellular location">
    <subcellularLocation>
        <location evidence="1">Membrane</location>
        <topology evidence="1">Multi-pass membrane protein</topology>
    </subcellularLocation>
</comment>
<dbReference type="GO" id="GO:0005886">
    <property type="term" value="C:plasma membrane"/>
    <property type="evidence" value="ECO:0007669"/>
    <property type="project" value="TreeGrafter"/>
</dbReference>
<dbReference type="Gene3D" id="1.10.287.820">
    <property type="entry name" value="Acid-sensing ion channel domain"/>
    <property type="match status" value="1"/>
</dbReference>
<keyword evidence="7 11" id="KW-0406">Ion transport</keyword>
<feature type="transmembrane region" description="Helical" evidence="12">
    <location>
        <begin position="39"/>
        <end position="62"/>
    </location>
</feature>
<gene>
    <name evidence="13" type="ORF">SNE40_000451</name>
</gene>
<name>A0AAN8Q1J4_PATCE</name>
<dbReference type="PRINTS" id="PR01078">
    <property type="entry name" value="AMINACHANNEL"/>
</dbReference>
<evidence type="ECO:0000256" key="9">
    <source>
        <dbReference type="ARBA" id="ARBA00023201"/>
    </source>
</evidence>
<dbReference type="Pfam" id="PF00858">
    <property type="entry name" value="ASC"/>
    <property type="match status" value="1"/>
</dbReference>
<protein>
    <submittedName>
        <fullName evidence="13">Uncharacterized protein</fullName>
    </submittedName>
</protein>
<dbReference type="GO" id="GO:0015280">
    <property type="term" value="F:ligand-gated sodium channel activity"/>
    <property type="evidence" value="ECO:0007669"/>
    <property type="project" value="TreeGrafter"/>
</dbReference>
<keyword evidence="5 12" id="KW-1133">Transmembrane helix</keyword>
<proteinExistence type="inferred from homology"/>
<sequence length="481" mass="54710">MNNAGTNVIRIWKGFLSETSIHACHYLTHGNKHVVSRGLWLLAVITCFICLVTNLQTLYSVYRQYNYLTKTSVIFDDKLEFPAISLCNSQSFDKNKMNTSSDLYTFLYETNTYSLSNRSIYSESKWNSTIVTPWDLETAVLTANETFHQVYHRSGRIYRNDFQMNYRGAMETCFTYNGQWKQKDLTPIISNADDELTMYVDINQDLYAFESATAGFHLCIHPPDEPLDSKTPCTVLSPGHAYEVKLTVQDYTYLPHPYNSYQSGDCVQTSHSSFKNNLKYFHRYSYRACLQECVTDMVLEACGCITESEVQNASNNYCTVTQRFKCVGYVRGKFYSYAHANNATASCTCPRPCSDVVYHQDLSASFFPADSFVNFLKRLKITSSLEHARSNLLRITISFKSLMVTHVSHVPEYTSEDVISSMGGFMGFFIGASILSVLEVLDVVLRTITAIIVSYFKAEIVNKTKPVLTQTIVKDILPTVE</sequence>
<organism evidence="13 14">
    <name type="scientific">Patella caerulea</name>
    <name type="common">Rayed Mediterranean limpet</name>
    <dbReference type="NCBI Taxonomy" id="87958"/>
    <lineage>
        <taxon>Eukaryota</taxon>
        <taxon>Metazoa</taxon>
        <taxon>Spiralia</taxon>
        <taxon>Lophotrochozoa</taxon>
        <taxon>Mollusca</taxon>
        <taxon>Gastropoda</taxon>
        <taxon>Patellogastropoda</taxon>
        <taxon>Patelloidea</taxon>
        <taxon>Patellidae</taxon>
        <taxon>Patella</taxon>
    </lineage>
</organism>
<evidence type="ECO:0000256" key="1">
    <source>
        <dbReference type="ARBA" id="ARBA00004141"/>
    </source>
</evidence>
<keyword evidence="8 12" id="KW-0472">Membrane</keyword>
<dbReference type="EMBL" id="JAZGQO010000001">
    <property type="protein sequence ID" value="KAK6194921.1"/>
    <property type="molecule type" value="Genomic_DNA"/>
</dbReference>
<evidence type="ECO:0000256" key="7">
    <source>
        <dbReference type="ARBA" id="ARBA00023065"/>
    </source>
</evidence>
<keyword evidence="2 11" id="KW-0813">Transport</keyword>
<keyword evidence="6" id="KW-0915">Sodium</keyword>
<keyword evidence="14" id="KW-1185">Reference proteome</keyword>
<evidence type="ECO:0000256" key="6">
    <source>
        <dbReference type="ARBA" id="ARBA00023053"/>
    </source>
</evidence>
<evidence type="ECO:0000256" key="11">
    <source>
        <dbReference type="RuleBase" id="RU000679"/>
    </source>
</evidence>
<evidence type="ECO:0000256" key="12">
    <source>
        <dbReference type="SAM" id="Phobius"/>
    </source>
</evidence>
<dbReference type="PANTHER" id="PTHR11690">
    <property type="entry name" value="AMILORIDE-SENSITIVE SODIUM CHANNEL-RELATED"/>
    <property type="match status" value="1"/>
</dbReference>
<evidence type="ECO:0000256" key="4">
    <source>
        <dbReference type="ARBA" id="ARBA00022692"/>
    </source>
</evidence>
<dbReference type="InterPro" id="IPR001873">
    <property type="entry name" value="ENaC"/>
</dbReference>